<name>A0A5N6V2T8_ASPTM</name>
<reference evidence="1 2" key="1">
    <citation type="submission" date="2019-04" db="EMBL/GenBank/DDBJ databases">
        <title>Friends and foes A comparative genomics study of 23 Aspergillus species from section Flavi.</title>
        <authorList>
            <consortium name="DOE Joint Genome Institute"/>
            <person name="Kjaerbolling I."/>
            <person name="Vesth T."/>
            <person name="Frisvad J.C."/>
            <person name="Nybo J.L."/>
            <person name="Theobald S."/>
            <person name="Kildgaard S."/>
            <person name="Isbrandt T."/>
            <person name="Kuo A."/>
            <person name="Sato A."/>
            <person name="Lyhne E.K."/>
            <person name="Kogle M.E."/>
            <person name="Wiebenga A."/>
            <person name="Kun R.S."/>
            <person name="Lubbers R.J."/>
            <person name="Makela M.R."/>
            <person name="Barry K."/>
            <person name="Chovatia M."/>
            <person name="Clum A."/>
            <person name="Daum C."/>
            <person name="Haridas S."/>
            <person name="He G."/>
            <person name="LaButti K."/>
            <person name="Lipzen A."/>
            <person name="Mondo S."/>
            <person name="Riley R."/>
            <person name="Salamov A."/>
            <person name="Simmons B.A."/>
            <person name="Magnuson J.K."/>
            <person name="Henrissat B."/>
            <person name="Mortensen U.H."/>
            <person name="Larsen T.O."/>
            <person name="Devries R.P."/>
            <person name="Grigoriev I.V."/>
            <person name="Machida M."/>
            <person name="Baker S.E."/>
            <person name="Andersen M.R."/>
        </authorList>
    </citation>
    <scope>NUCLEOTIDE SEQUENCE [LARGE SCALE GENOMIC DNA]</scope>
    <source>
        <strain evidence="1 2">CBS 117626</strain>
    </source>
</reference>
<evidence type="ECO:0000313" key="1">
    <source>
        <dbReference type="EMBL" id="KAE8165157.1"/>
    </source>
</evidence>
<proteinExistence type="predicted"/>
<dbReference type="OrthoDB" id="4452812at2759"/>
<keyword evidence="2" id="KW-1185">Reference proteome</keyword>
<protein>
    <submittedName>
        <fullName evidence="1">Uncharacterized protein</fullName>
    </submittedName>
</protein>
<sequence length="115" mass="13023">MASNSESGYSSSDGMVVLRNVPEFWYAEVELDPTVEHRFSEYEDAVYQGKAILTKRDNRARPGIFAVEYALKPRGEHYEGQHAVADARKVLLDEINQARLESEVLPHTMPALCPR</sequence>
<evidence type="ECO:0000313" key="2">
    <source>
        <dbReference type="Proteomes" id="UP000326950"/>
    </source>
</evidence>
<dbReference type="AlphaFoldDB" id="A0A5N6V2T8"/>
<gene>
    <name evidence="1" type="ORF">BDV40DRAFT_297747</name>
</gene>
<dbReference type="EMBL" id="ML738602">
    <property type="protein sequence ID" value="KAE8165157.1"/>
    <property type="molecule type" value="Genomic_DNA"/>
</dbReference>
<accession>A0A5N6V2T8</accession>
<organism evidence="1 2">
    <name type="scientific">Aspergillus tamarii</name>
    <dbReference type="NCBI Taxonomy" id="41984"/>
    <lineage>
        <taxon>Eukaryota</taxon>
        <taxon>Fungi</taxon>
        <taxon>Dikarya</taxon>
        <taxon>Ascomycota</taxon>
        <taxon>Pezizomycotina</taxon>
        <taxon>Eurotiomycetes</taxon>
        <taxon>Eurotiomycetidae</taxon>
        <taxon>Eurotiales</taxon>
        <taxon>Aspergillaceae</taxon>
        <taxon>Aspergillus</taxon>
        <taxon>Aspergillus subgen. Circumdati</taxon>
    </lineage>
</organism>
<dbReference type="Proteomes" id="UP000326950">
    <property type="component" value="Unassembled WGS sequence"/>
</dbReference>